<protein>
    <recommendedName>
        <fullName evidence="8">Multidrug efflux pump Tap</fullName>
    </recommendedName>
</protein>
<comment type="caution">
    <text evidence="11">The sequence shown here is derived from an EMBL/GenBank/DDBJ whole genome shotgun (WGS) entry which is preliminary data.</text>
</comment>
<keyword evidence="12" id="KW-1185">Reference proteome</keyword>
<keyword evidence="6 9" id="KW-0472">Membrane</keyword>
<feature type="domain" description="Major facilitator superfamily (MFS) profile" evidence="10">
    <location>
        <begin position="219"/>
        <end position="419"/>
    </location>
</feature>
<dbReference type="AlphaFoldDB" id="A0A919NPP9"/>
<feature type="transmembrane region" description="Helical" evidence="9">
    <location>
        <begin position="222"/>
        <end position="245"/>
    </location>
</feature>
<dbReference type="InterPro" id="IPR020846">
    <property type="entry name" value="MFS_dom"/>
</dbReference>
<dbReference type="GO" id="GO:0005886">
    <property type="term" value="C:plasma membrane"/>
    <property type="evidence" value="ECO:0007669"/>
    <property type="project" value="UniProtKB-SubCell"/>
</dbReference>
<evidence type="ECO:0000256" key="8">
    <source>
        <dbReference type="ARBA" id="ARBA00040914"/>
    </source>
</evidence>
<dbReference type="InterPro" id="IPR011701">
    <property type="entry name" value="MFS"/>
</dbReference>
<evidence type="ECO:0000256" key="6">
    <source>
        <dbReference type="ARBA" id="ARBA00023136"/>
    </source>
</evidence>
<evidence type="ECO:0000313" key="11">
    <source>
        <dbReference type="EMBL" id="GIF21779.1"/>
    </source>
</evidence>
<dbReference type="Gene3D" id="1.20.1250.20">
    <property type="entry name" value="MFS general substrate transporter like domains"/>
    <property type="match status" value="2"/>
</dbReference>
<comment type="subcellular location">
    <subcellularLocation>
        <location evidence="1">Cell inner membrane</location>
        <topology evidence="1">Multi-pass membrane protein</topology>
    </subcellularLocation>
</comment>
<comment type="similarity">
    <text evidence="7">Belongs to the major facilitator superfamily. Drug:H(+) antiporter-3 (DHA3) (TC 2.A.1.21) family.</text>
</comment>
<sequence>MTAMSPARMWRPLTGLLLAQGSALTANRILLVALPWLVLTSTGSPTQTGLIATCQVVPFVIVQALSGPLLDRVNARAVSAAGDLASAAAIVILTVPGTPPMWMLCLIAVVIGTADGPATAAKAVLVPAATAATGQPLERGTGLTTAVERAATAAGPALAGLLISTEGVQATLRLAATLMALAALTAVFIPGRRRRAAAPTGYLRELREGATFLHGDLSLRAIVAMIVASNFIDQAFLTVLLPVWARDHGLGAELVGLAISAFATASVGTALLTAWIGNRLPRRYTYLIGFTISGVSRLVVLACGAPAAVVLSVFAVAGLGSGLVNPIISAYTYERIPVALHGRVNTLITAWAWSGIPFGGLAGAAMLSAAGLTASLWCCSAAYLVAVLRPGWRVQWHSQRSRALAATPAAVPEPQTAAV</sequence>
<feature type="transmembrane region" description="Helical" evidence="9">
    <location>
        <begin position="308"/>
        <end position="332"/>
    </location>
</feature>
<gene>
    <name evidence="11" type="ORF">Ate02nite_45090</name>
</gene>
<evidence type="ECO:0000256" key="5">
    <source>
        <dbReference type="ARBA" id="ARBA00022989"/>
    </source>
</evidence>
<dbReference type="CDD" id="cd06173">
    <property type="entry name" value="MFS_MefA_like"/>
    <property type="match status" value="1"/>
</dbReference>
<feature type="transmembrane region" description="Helical" evidence="9">
    <location>
        <begin position="101"/>
        <end position="125"/>
    </location>
</feature>
<keyword evidence="4 9" id="KW-0812">Transmembrane</keyword>
<proteinExistence type="inferred from homology"/>
<evidence type="ECO:0000256" key="9">
    <source>
        <dbReference type="SAM" id="Phobius"/>
    </source>
</evidence>
<dbReference type="GO" id="GO:0022857">
    <property type="term" value="F:transmembrane transporter activity"/>
    <property type="evidence" value="ECO:0007669"/>
    <property type="project" value="InterPro"/>
</dbReference>
<feature type="transmembrane region" description="Helical" evidence="9">
    <location>
        <begin position="257"/>
        <end position="277"/>
    </location>
</feature>
<evidence type="ECO:0000256" key="2">
    <source>
        <dbReference type="ARBA" id="ARBA00022448"/>
    </source>
</evidence>
<organism evidence="11 12">
    <name type="scientific">Paractinoplanes tereljensis</name>
    <dbReference type="NCBI Taxonomy" id="571912"/>
    <lineage>
        <taxon>Bacteria</taxon>
        <taxon>Bacillati</taxon>
        <taxon>Actinomycetota</taxon>
        <taxon>Actinomycetes</taxon>
        <taxon>Micromonosporales</taxon>
        <taxon>Micromonosporaceae</taxon>
        <taxon>Paractinoplanes</taxon>
    </lineage>
</organism>
<dbReference type="Proteomes" id="UP000623608">
    <property type="component" value="Unassembled WGS sequence"/>
</dbReference>
<feature type="transmembrane region" description="Helical" evidence="9">
    <location>
        <begin position="49"/>
        <end position="70"/>
    </location>
</feature>
<evidence type="ECO:0000256" key="7">
    <source>
        <dbReference type="ARBA" id="ARBA00038075"/>
    </source>
</evidence>
<dbReference type="SUPFAM" id="SSF103473">
    <property type="entry name" value="MFS general substrate transporter"/>
    <property type="match status" value="1"/>
</dbReference>
<feature type="transmembrane region" description="Helical" evidence="9">
    <location>
        <begin position="170"/>
        <end position="189"/>
    </location>
</feature>
<evidence type="ECO:0000259" key="10">
    <source>
        <dbReference type="PROSITE" id="PS50850"/>
    </source>
</evidence>
<keyword evidence="3" id="KW-1003">Cell membrane</keyword>
<evidence type="ECO:0000256" key="4">
    <source>
        <dbReference type="ARBA" id="ARBA00022692"/>
    </source>
</evidence>
<dbReference type="InterPro" id="IPR036259">
    <property type="entry name" value="MFS_trans_sf"/>
</dbReference>
<keyword evidence="5 9" id="KW-1133">Transmembrane helix</keyword>
<evidence type="ECO:0000256" key="1">
    <source>
        <dbReference type="ARBA" id="ARBA00004429"/>
    </source>
</evidence>
<accession>A0A919NPP9</accession>
<reference evidence="11" key="1">
    <citation type="submission" date="2021-01" db="EMBL/GenBank/DDBJ databases">
        <title>Whole genome shotgun sequence of Actinoplanes tereljensis NBRC 105297.</title>
        <authorList>
            <person name="Komaki H."/>
            <person name="Tamura T."/>
        </authorList>
    </citation>
    <scope>NUCLEOTIDE SEQUENCE</scope>
    <source>
        <strain evidence="11">NBRC 105297</strain>
    </source>
</reference>
<keyword evidence="2" id="KW-0813">Transport</keyword>
<name>A0A919NPP9_9ACTN</name>
<dbReference type="PANTHER" id="PTHR23513">
    <property type="entry name" value="INTEGRAL MEMBRANE EFFLUX PROTEIN-RELATED"/>
    <property type="match status" value="1"/>
</dbReference>
<evidence type="ECO:0000256" key="3">
    <source>
        <dbReference type="ARBA" id="ARBA00022475"/>
    </source>
</evidence>
<evidence type="ECO:0000313" key="12">
    <source>
        <dbReference type="Proteomes" id="UP000623608"/>
    </source>
</evidence>
<dbReference type="PROSITE" id="PS50850">
    <property type="entry name" value="MFS"/>
    <property type="match status" value="1"/>
</dbReference>
<feature type="transmembrane region" description="Helical" evidence="9">
    <location>
        <begin position="374"/>
        <end position="392"/>
    </location>
</feature>
<dbReference type="EMBL" id="BOMY01000031">
    <property type="protein sequence ID" value="GIF21779.1"/>
    <property type="molecule type" value="Genomic_DNA"/>
</dbReference>
<dbReference type="PANTHER" id="PTHR23513:SF9">
    <property type="entry name" value="ENTEROBACTIN EXPORTER ENTS"/>
    <property type="match status" value="1"/>
</dbReference>
<dbReference type="Pfam" id="PF07690">
    <property type="entry name" value="MFS_1"/>
    <property type="match status" value="2"/>
</dbReference>